<evidence type="ECO:0000256" key="1">
    <source>
        <dbReference type="ARBA" id="ARBA00004167"/>
    </source>
</evidence>
<evidence type="ECO:0000256" key="3">
    <source>
        <dbReference type="ARBA" id="ARBA00022737"/>
    </source>
</evidence>
<dbReference type="InterPro" id="IPR050174">
    <property type="entry name" value="Protocadherin/Cadherin-CA"/>
</dbReference>
<keyword evidence="6" id="KW-1133">Transmembrane helix</keyword>
<dbReference type="Gene3D" id="2.60.40.60">
    <property type="entry name" value="Cadherins"/>
    <property type="match status" value="2"/>
</dbReference>
<accession>A0AAV2H3Q7</accession>
<dbReference type="SUPFAM" id="SSF49313">
    <property type="entry name" value="Cadherin-like"/>
    <property type="match status" value="2"/>
</dbReference>
<dbReference type="FunFam" id="2.60.40.60:FF:000002">
    <property type="entry name" value="Protocadherin alpha 2"/>
    <property type="match status" value="1"/>
</dbReference>
<proteinExistence type="predicted"/>
<protein>
    <recommendedName>
        <fullName evidence="10">Cadherin domain-containing protein</fullName>
    </recommendedName>
</protein>
<keyword evidence="4 9" id="KW-0106">Calcium</keyword>
<dbReference type="CDD" id="cd11304">
    <property type="entry name" value="Cadherin_repeat"/>
    <property type="match status" value="2"/>
</dbReference>
<gene>
    <name evidence="11" type="ORF">GSLYS_00002456001</name>
</gene>
<feature type="domain" description="Cadherin" evidence="10">
    <location>
        <begin position="1"/>
        <end position="41"/>
    </location>
</feature>
<name>A0AAV2H3Q7_LYMST</name>
<dbReference type="Pfam" id="PF00028">
    <property type="entry name" value="Cadherin"/>
    <property type="match status" value="1"/>
</dbReference>
<dbReference type="AlphaFoldDB" id="A0AAV2H3Q7"/>
<keyword evidence="7" id="KW-0472">Membrane</keyword>
<dbReference type="Proteomes" id="UP001497497">
    <property type="component" value="Unassembled WGS sequence"/>
</dbReference>
<keyword evidence="8" id="KW-0325">Glycoprotein</keyword>
<feature type="non-terminal residue" evidence="11">
    <location>
        <position position="1"/>
    </location>
</feature>
<dbReference type="PROSITE" id="PS50268">
    <property type="entry name" value="CADHERIN_2"/>
    <property type="match status" value="2"/>
</dbReference>
<evidence type="ECO:0000256" key="6">
    <source>
        <dbReference type="ARBA" id="ARBA00022989"/>
    </source>
</evidence>
<reference evidence="11 12" key="1">
    <citation type="submission" date="2024-04" db="EMBL/GenBank/DDBJ databases">
        <authorList>
            <consortium name="Genoscope - CEA"/>
            <person name="William W."/>
        </authorList>
    </citation>
    <scope>NUCLEOTIDE SEQUENCE [LARGE SCALE GENOMIC DNA]</scope>
</reference>
<dbReference type="PRINTS" id="PR00205">
    <property type="entry name" value="CADHERIN"/>
</dbReference>
<sequence>RELTPSYQLLVRAVDGGEPRLTGTLTVNIEVLDVNDNAPVFDRSRYAVNVSEGNAVDSVVVAVRATDHDTGLNGAVTYVLPSTQEDQVVFSMFYVNASTGEVRTLKPLDTYAGRTYRLTINAQDSGLPSNTD</sequence>
<evidence type="ECO:0000256" key="5">
    <source>
        <dbReference type="ARBA" id="ARBA00022889"/>
    </source>
</evidence>
<organism evidence="11 12">
    <name type="scientific">Lymnaea stagnalis</name>
    <name type="common">Great pond snail</name>
    <name type="synonym">Helix stagnalis</name>
    <dbReference type="NCBI Taxonomy" id="6523"/>
    <lineage>
        <taxon>Eukaryota</taxon>
        <taxon>Metazoa</taxon>
        <taxon>Spiralia</taxon>
        <taxon>Lophotrochozoa</taxon>
        <taxon>Mollusca</taxon>
        <taxon>Gastropoda</taxon>
        <taxon>Heterobranchia</taxon>
        <taxon>Euthyneura</taxon>
        <taxon>Panpulmonata</taxon>
        <taxon>Hygrophila</taxon>
        <taxon>Lymnaeoidea</taxon>
        <taxon>Lymnaeidae</taxon>
        <taxon>Lymnaea</taxon>
    </lineage>
</organism>
<dbReference type="GO" id="GO:0007156">
    <property type="term" value="P:homophilic cell adhesion via plasma membrane adhesion molecules"/>
    <property type="evidence" value="ECO:0007669"/>
    <property type="project" value="InterPro"/>
</dbReference>
<feature type="domain" description="Cadherin" evidence="10">
    <location>
        <begin position="42"/>
        <end position="129"/>
    </location>
</feature>
<evidence type="ECO:0000256" key="2">
    <source>
        <dbReference type="ARBA" id="ARBA00022692"/>
    </source>
</evidence>
<dbReference type="EMBL" id="CAXITT010000030">
    <property type="protein sequence ID" value="CAL1528286.1"/>
    <property type="molecule type" value="Genomic_DNA"/>
</dbReference>
<evidence type="ECO:0000313" key="12">
    <source>
        <dbReference type="Proteomes" id="UP001497497"/>
    </source>
</evidence>
<dbReference type="GO" id="GO:0005509">
    <property type="term" value="F:calcium ion binding"/>
    <property type="evidence" value="ECO:0007669"/>
    <property type="project" value="UniProtKB-UniRule"/>
</dbReference>
<dbReference type="InterPro" id="IPR002126">
    <property type="entry name" value="Cadherin-like_dom"/>
</dbReference>
<dbReference type="PANTHER" id="PTHR24028:SF328">
    <property type="entry name" value="CADHERIN-3"/>
    <property type="match status" value="1"/>
</dbReference>
<dbReference type="SMART" id="SM00112">
    <property type="entry name" value="CA"/>
    <property type="match status" value="1"/>
</dbReference>
<dbReference type="PANTHER" id="PTHR24028">
    <property type="entry name" value="CADHERIN-87A"/>
    <property type="match status" value="1"/>
</dbReference>
<comment type="caution">
    <text evidence="11">The sequence shown here is derived from an EMBL/GenBank/DDBJ whole genome shotgun (WGS) entry which is preliminary data.</text>
</comment>
<evidence type="ECO:0000256" key="9">
    <source>
        <dbReference type="PROSITE-ProRule" id="PRU00043"/>
    </source>
</evidence>
<evidence type="ECO:0000256" key="7">
    <source>
        <dbReference type="ARBA" id="ARBA00023136"/>
    </source>
</evidence>
<keyword evidence="5" id="KW-0130">Cell adhesion</keyword>
<keyword evidence="12" id="KW-1185">Reference proteome</keyword>
<comment type="subcellular location">
    <subcellularLocation>
        <location evidence="1">Membrane</location>
        <topology evidence="1">Single-pass membrane protein</topology>
    </subcellularLocation>
</comment>
<dbReference type="PROSITE" id="PS00232">
    <property type="entry name" value="CADHERIN_1"/>
    <property type="match status" value="1"/>
</dbReference>
<evidence type="ECO:0000256" key="8">
    <source>
        <dbReference type="ARBA" id="ARBA00023180"/>
    </source>
</evidence>
<keyword evidence="2" id="KW-0812">Transmembrane</keyword>
<evidence type="ECO:0000259" key="10">
    <source>
        <dbReference type="PROSITE" id="PS50268"/>
    </source>
</evidence>
<dbReference type="InterPro" id="IPR020894">
    <property type="entry name" value="Cadherin_CS"/>
</dbReference>
<dbReference type="InterPro" id="IPR015919">
    <property type="entry name" value="Cadherin-like_sf"/>
</dbReference>
<feature type="non-terminal residue" evidence="11">
    <location>
        <position position="132"/>
    </location>
</feature>
<evidence type="ECO:0000313" key="11">
    <source>
        <dbReference type="EMBL" id="CAL1528286.1"/>
    </source>
</evidence>
<dbReference type="GO" id="GO:0005886">
    <property type="term" value="C:plasma membrane"/>
    <property type="evidence" value="ECO:0007669"/>
    <property type="project" value="InterPro"/>
</dbReference>
<keyword evidence="3" id="KW-0677">Repeat</keyword>
<evidence type="ECO:0000256" key="4">
    <source>
        <dbReference type="ARBA" id="ARBA00022837"/>
    </source>
</evidence>